<sequence>MLKSIGILIIAAIIVYIEVPSLLKKKYKKELIVFSIILTIGVGMSIAHSFGKSIPNPIDFLTFIFKPLHDAITR</sequence>
<dbReference type="AlphaFoldDB" id="A0A544TH79"/>
<evidence type="ECO:0000313" key="2">
    <source>
        <dbReference type="EMBL" id="TQR16740.1"/>
    </source>
</evidence>
<dbReference type="Proteomes" id="UP000317316">
    <property type="component" value="Unassembled WGS sequence"/>
</dbReference>
<evidence type="ECO:0000313" key="3">
    <source>
        <dbReference type="Proteomes" id="UP000317316"/>
    </source>
</evidence>
<keyword evidence="1" id="KW-0472">Membrane</keyword>
<comment type="caution">
    <text evidence="2">The sequence shown here is derived from an EMBL/GenBank/DDBJ whole genome shotgun (WGS) entry which is preliminary data.</text>
</comment>
<keyword evidence="1" id="KW-1133">Transmembrane helix</keyword>
<dbReference type="RefSeq" id="WP_142536984.1">
    <property type="nucleotide sequence ID" value="NZ_BMIE01000002.1"/>
</dbReference>
<keyword evidence="3" id="KW-1185">Reference proteome</keyword>
<protein>
    <submittedName>
        <fullName evidence="2">Uncharacterized protein</fullName>
    </submittedName>
</protein>
<keyword evidence="1" id="KW-0812">Transmembrane</keyword>
<feature type="transmembrane region" description="Helical" evidence="1">
    <location>
        <begin position="6"/>
        <end position="24"/>
    </location>
</feature>
<feature type="transmembrane region" description="Helical" evidence="1">
    <location>
        <begin position="31"/>
        <end position="51"/>
    </location>
</feature>
<reference evidence="2 3" key="1">
    <citation type="submission" date="2019-05" db="EMBL/GenBank/DDBJ databases">
        <title>Psychrobacillus vulpis sp. nov., a new species isolated from feces of a red fox that inhabits in The Tablas de Daimiel Natural Park, Albacete, Spain.</title>
        <authorList>
            <person name="Rodriguez M."/>
            <person name="Reina J.C."/>
            <person name="Bejar V."/>
            <person name="Llamas I."/>
        </authorList>
    </citation>
    <scope>NUCLEOTIDE SEQUENCE [LARGE SCALE GENOMIC DNA]</scope>
    <source>
        <strain evidence="2 3">NEAU-3TGS17</strain>
    </source>
</reference>
<dbReference type="OrthoDB" id="2440830at2"/>
<proteinExistence type="predicted"/>
<evidence type="ECO:0000256" key="1">
    <source>
        <dbReference type="SAM" id="Phobius"/>
    </source>
</evidence>
<organism evidence="2 3">
    <name type="scientific">Psychrobacillus lasiicapitis</name>
    <dbReference type="NCBI Taxonomy" id="1636719"/>
    <lineage>
        <taxon>Bacteria</taxon>
        <taxon>Bacillati</taxon>
        <taxon>Bacillota</taxon>
        <taxon>Bacilli</taxon>
        <taxon>Bacillales</taxon>
        <taxon>Bacillaceae</taxon>
        <taxon>Psychrobacillus</taxon>
    </lineage>
</organism>
<gene>
    <name evidence="2" type="ORF">FG382_00840</name>
</gene>
<accession>A0A544TH79</accession>
<name>A0A544TH79_9BACI</name>
<dbReference type="EMBL" id="VDGH01000001">
    <property type="protein sequence ID" value="TQR16740.1"/>
    <property type="molecule type" value="Genomic_DNA"/>
</dbReference>